<dbReference type="PANTHER" id="PTHR30097:SF4">
    <property type="entry name" value="SLR6042 PROTEIN"/>
    <property type="match status" value="1"/>
</dbReference>
<keyword evidence="3" id="KW-1185">Reference proteome</keyword>
<reference evidence="2 3" key="1">
    <citation type="submission" date="2019-07" db="EMBL/GenBank/DDBJ databases">
        <title>Genomic Encyclopedia of Archaeal and Bacterial Type Strains, Phase II (KMG-II): from individual species to whole genera.</title>
        <authorList>
            <person name="Goeker M."/>
        </authorList>
    </citation>
    <scope>NUCLEOTIDE SEQUENCE [LARGE SCALE GENOMIC DNA]</scope>
    <source>
        <strain evidence="2 3">ATCC BAA-1139</strain>
    </source>
</reference>
<comment type="caution">
    <text evidence="2">The sequence shown here is derived from an EMBL/GenBank/DDBJ whole genome shotgun (WGS) entry which is preliminary data.</text>
</comment>
<dbReference type="Proteomes" id="UP000319449">
    <property type="component" value="Unassembled WGS sequence"/>
</dbReference>
<accession>A0A562V606</accession>
<dbReference type="OrthoDB" id="7059230at2"/>
<dbReference type="RefSeq" id="WP_145025956.1">
    <property type="nucleotide sequence ID" value="NZ_VLLN01000042.1"/>
</dbReference>
<organism evidence="2 3">
    <name type="scientific">Geobacter argillaceus</name>
    <dbReference type="NCBI Taxonomy" id="345631"/>
    <lineage>
        <taxon>Bacteria</taxon>
        <taxon>Pseudomonadati</taxon>
        <taxon>Thermodesulfobacteriota</taxon>
        <taxon>Desulfuromonadia</taxon>
        <taxon>Geobacterales</taxon>
        <taxon>Geobacteraceae</taxon>
        <taxon>Geobacter</taxon>
    </lineage>
</organism>
<evidence type="ECO:0000313" key="3">
    <source>
        <dbReference type="Proteomes" id="UP000319449"/>
    </source>
</evidence>
<dbReference type="PANTHER" id="PTHR30097">
    <property type="entry name" value="CATION EFFLUX SYSTEM PROTEIN CUSB"/>
    <property type="match status" value="1"/>
</dbReference>
<keyword evidence="1" id="KW-0813">Transport</keyword>
<dbReference type="Gene3D" id="2.40.420.20">
    <property type="match status" value="1"/>
</dbReference>
<sequence>MKRASKLALFVLILGCLAALLVWAFLEQRGELAREKERDQPIKPPMRVVSTERGNLVVLGKTTMAKSGIRVEPLKETAQYGEVTAYGSVVDIRELLDWLESYAKAEGVLEKSRAELEVSQNEYLRLKGLHDDSHNVSDKALQAAEGVWRSGKAQVRADEASTGNLRSIARQHWGIVITGWLVERNTNIDRLIRQERALIQITVPPGTSLPSPPRSIRIKGATSTPRGAVLVSPSPRMNPNIQGFSYYYLASTERESLLPGMNITASLPVGTKMKGVYIPSSAVVWWQGKAWIYLQRNEEQFERMEIPTEHAVQDGFFAANSLSRSDRVVVTGAQLLLSEELRSQIKIGG</sequence>
<dbReference type="EMBL" id="VLLN01000042">
    <property type="protein sequence ID" value="TWJ13320.1"/>
    <property type="molecule type" value="Genomic_DNA"/>
</dbReference>
<dbReference type="GO" id="GO:0015679">
    <property type="term" value="P:plasma membrane copper ion transport"/>
    <property type="evidence" value="ECO:0007669"/>
    <property type="project" value="TreeGrafter"/>
</dbReference>
<dbReference type="GO" id="GO:0030313">
    <property type="term" value="C:cell envelope"/>
    <property type="evidence" value="ECO:0007669"/>
    <property type="project" value="TreeGrafter"/>
</dbReference>
<name>A0A562V606_9BACT</name>
<proteinExistence type="predicted"/>
<gene>
    <name evidence="2" type="ORF">JN12_03909</name>
</gene>
<dbReference type="GO" id="GO:0060003">
    <property type="term" value="P:copper ion export"/>
    <property type="evidence" value="ECO:0007669"/>
    <property type="project" value="TreeGrafter"/>
</dbReference>
<evidence type="ECO:0000256" key="1">
    <source>
        <dbReference type="ARBA" id="ARBA00022448"/>
    </source>
</evidence>
<dbReference type="AlphaFoldDB" id="A0A562V606"/>
<protein>
    <submittedName>
        <fullName evidence="2">Multidrug efflux pump subunit AcrA (Membrane-fusion protein)</fullName>
    </submittedName>
</protein>
<evidence type="ECO:0000313" key="2">
    <source>
        <dbReference type="EMBL" id="TWJ13320.1"/>
    </source>
</evidence>
<dbReference type="InterPro" id="IPR051909">
    <property type="entry name" value="MFP_Cation_Efflux"/>
</dbReference>